<evidence type="ECO:0000313" key="2">
    <source>
        <dbReference type="Proteomes" id="UP000827872"/>
    </source>
</evidence>
<proteinExistence type="predicted"/>
<sequence>MLTPIHMSRMPPARLAQHRVLMVLGHGGRFWGEVLQSHMASGDLCIWLLTGASAPCANGVSTSTRNQFMFNSISSSGSLGQFTLTQPASQSVSLDGVTAQLSCTISTTFGGFAWYQQQEARSPKFLLWYTVSSGKTDFGSEVSGHFSASIDDTRKIAYLTISNVLAKDEATYYCAASHGSGSSYG</sequence>
<dbReference type="Proteomes" id="UP000827872">
    <property type="component" value="Linkage Group LG13"/>
</dbReference>
<keyword evidence="2" id="KW-1185">Reference proteome</keyword>
<reference evidence="1" key="1">
    <citation type="submission" date="2021-08" db="EMBL/GenBank/DDBJ databases">
        <title>The first chromosome-level gecko genome reveals the dynamic sex chromosomes of Neotropical dwarf geckos (Sphaerodactylidae: Sphaerodactylus).</title>
        <authorList>
            <person name="Pinto B.J."/>
            <person name="Keating S.E."/>
            <person name="Gamble T."/>
        </authorList>
    </citation>
    <scope>NUCLEOTIDE SEQUENCE</scope>
    <source>
        <strain evidence="1">TG3544</strain>
    </source>
</reference>
<comment type="caution">
    <text evidence="1">The sequence shown here is derived from an EMBL/GenBank/DDBJ whole genome shotgun (WGS) entry which is preliminary data.</text>
</comment>
<dbReference type="EMBL" id="CM037626">
    <property type="protein sequence ID" value="KAH8012285.1"/>
    <property type="molecule type" value="Genomic_DNA"/>
</dbReference>
<accession>A0ACB8FYW4</accession>
<gene>
    <name evidence="1" type="ORF">K3G42_016042</name>
</gene>
<evidence type="ECO:0000313" key="1">
    <source>
        <dbReference type="EMBL" id="KAH8012285.1"/>
    </source>
</evidence>
<name>A0ACB8FYW4_9SAUR</name>
<protein>
    <submittedName>
        <fullName evidence="1">Uncharacterized protein</fullName>
    </submittedName>
</protein>
<organism evidence="1 2">
    <name type="scientific">Sphaerodactylus townsendi</name>
    <dbReference type="NCBI Taxonomy" id="933632"/>
    <lineage>
        <taxon>Eukaryota</taxon>
        <taxon>Metazoa</taxon>
        <taxon>Chordata</taxon>
        <taxon>Craniata</taxon>
        <taxon>Vertebrata</taxon>
        <taxon>Euteleostomi</taxon>
        <taxon>Lepidosauria</taxon>
        <taxon>Squamata</taxon>
        <taxon>Bifurcata</taxon>
        <taxon>Gekkota</taxon>
        <taxon>Sphaerodactylidae</taxon>
        <taxon>Sphaerodactylus</taxon>
    </lineage>
</organism>